<sequence>MTDVVPAYHLGQILHHVLLLLQQLSPSSVLFKTVQLQLAVTLNFRKAFRNFAQNRGLELLRQQTGRRGTGIQDDAPGVGSVRPYEGHVQRVDVGLAGLLAALVVLLGHLEQFHCAG</sequence>
<evidence type="ECO:0000313" key="1">
    <source>
        <dbReference type="EMBL" id="CAG6502861.1"/>
    </source>
</evidence>
<reference evidence="1" key="1">
    <citation type="submission" date="2021-05" db="EMBL/GenBank/DDBJ databases">
        <authorList>
            <person name="Alioto T."/>
            <person name="Alioto T."/>
            <person name="Gomez Garrido J."/>
        </authorList>
    </citation>
    <scope>NUCLEOTIDE SEQUENCE</scope>
</reference>
<accession>A0A8D8D0A8</accession>
<dbReference type="AlphaFoldDB" id="A0A8D8D0A8"/>
<name>A0A8D8D0A8_CULPI</name>
<organism evidence="1">
    <name type="scientific">Culex pipiens</name>
    <name type="common">House mosquito</name>
    <dbReference type="NCBI Taxonomy" id="7175"/>
    <lineage>
        <taxon>Eukaryota</taxon>
        <taxon>Metazoa</taxon>
        <taxon>Ecdysozoa</taxon>
        <taxon>Arthropoda</taxon>
        <taxon>Hexapoda</taxon>
        <taxon>Insecta</taxon>
        <taxon>Pterygota</taxon>
        <taxon>Neoptera</taxon>
        <taxon>Endopterygota</taxon>
        <taxon>Diptera</taxon>
        <taxon>Nematocera</taxon>
        <taxon>Culicoidea</taxon>
        <taxon>Culicidae</taxon>
        <taxon>Culicinae</taxon>
        <taxon>Culicini</taxon>
        <taxon>Culex</taxon>
        <taxon>Culex</taxon>
    </lineage>
</organism>
<proteinExistence type="predicted"/>
<dbReference type="EMBL" id="HBUE01145856">
    <property type="protein sequence ID" value="CAG6502861.1"/>
    <property type="molecule type" value="Transcribed_RNA"/>
</dbReference>
<protein>
    <submittedName>
        <fullName evidence="1">(northern house mosquito) hypothetical protein</fullName>
    </submittedName>
</protein>
<dbReference type="EMBL" id="HBUE01250751">
    <property type="protein sequence ID" value="CAG6554109.1"/>
    <property type="molecule type" value="Transcribed_RNA"/>
</dbReference>